<dbReference type="PROSITE" id="PS51257">
    <property type="entry name" value="PROKAR_LIPOPROTEIN"/>
    <property type="match status" value="1"/>
</dbReference>
<evidence type="ECO:0000256" key="3">
    <source>
        <dbReference type="ARBA" id="ARBA00022729"/>
    </source>
</evidence>
<keyword evidence="6" id="KW-0998">Cell outer membrane</keyword>
<feature type="chain" id="PRO_5039182431" evidence="8">
    <location>
        <begin position="20"/>
        <end position="326"/>
    </location>
</feature>
<evidence type="ECO:0000256" key="4">
    <source>
        <dbReference type="ARBA" id="ARBA00023136"/>
    </source>
</evidence>
<evidence type="ECO:0000256" key="2">
    <source>
        <dbReference type="ARBA" id="ARBA00007248"/>
    </source>
</evidence>
<dbReference type="InterPro" id="IPR014941">
    <property type="entry name" value="FimB/Mfa2/Mfa3"/>
</dbReference>
<dbReference type="EMBL" id="DXFB01000025">
    <property type="protein sequence ID" value="HIX44772.1"/>
    <property type="molecule type" value="Genomic_DNA"/>
</dbReference>
<accession>A0A9D1VQJ8</accession>
<reference evidence="9" key="2">
    <citation type="submission" date="2021-04" db="EMBL/GenBank/DDBJ databases">
        <authorList>
            <person name="Gilroy R."/>
        </authorList>
    </citation>
    <scope>NUCLEOTIDE SEQUENCE</scope>
    <source>
        <strain evidence="9">ChiHjej12B11-16260</strain>
    </source>
</reference>
<evidence type="ECO:0000256" key="1">
    <source>
        <dbReference type="ARBA" id="ARBA00004442"/>
    </source>
</evidence>
<name>A0A9D1VQJ8_9BACT</name>
<evidence type="ECO:0000256" key="8">
    <source>
        <dbReference type="SAM" id="SignalP"/>
    </source>
</evidence>
<evidence type="ECO:0000313" key="10">
    <source>
        <dbReference type="Proteomes" id="UP000824246"/>
    </source>
</evidence>
<evidence type="ECO:0000313" key="9">
    <source>
        <dbReference type="EMBL" id="HIX44772.1"/>
    </source>
</evidence>
<keyword evidence="3 8" id="KW-0732">Signal</keyword>
<feature type="signal peptide" evidence="8">
    <location>
        <begin position="1"/>
        <end position="19"/>
    </location>
</feature>
<keyword evidence="5" id="KW-0564">Palmitate</keyword>
<keyword evidence="7" id="KW-0449">Lipoprotein</keyword>
<sequence>MKNVSIAALCFLMLFTACCKDSKDEPQTDSSGNEPAPASLVTPQLRMSVADPLAPSLFTGILEIYPCNENSSVYFGNYMNGSLTIFNGYYVVVDGSVYGKNNRELHLPIGTYNMVYWGTPKYEEPIYNEPAIVSPGLTKGADLSELYFSLRSNGDGTYKPVYDLVHAVRPANIGSEDLQASLTRVGSGLKVVVTQSDNSVFSDAVVSMKVEINGIAEKLNFYTAEAVNMTKTVAFDLSRSSNGEVMSNATVMLFPSAPSPQLNLIITLADGTQHTLSQSLTSTLSPNTRLTLNIVVGKILPDGSPGDFTIEAWNEESETIEFPVIN</sequence>
<gene>
    <name evidence="9" type="ORF">H9982_00985</name>
</gene>
<evidence type="ECO:0000256" key="7">
    <source>
        <dbReference type="ARBA" id="ARBA00023288"/>
    </source>
</evidence>
<proteinExistence type="inferred from homology"/>
<dbReference type="AlphaFoldDB" id="A0A9D1VQJ8"/>
<dbReference type="Gene3D" id="2.60.40.2630">
    <property type="match status" value="1"/>
</dbReference>
<comment type="caution">
    <text evidence="9">The sequence shown here is derived from an EMBL/GenBank/DDBJ whole genome shotgun (WGS) entry which is preliminary data.</text>
</comment>
<evidence type="ECO:0000256" key="5">
    <source>
        <dbReference type="ARBA" id="ARBA00023139"/>
    </source>
</evidence>
<dbReference type="Pfam" id="PF08842">
    <property type="entry name" value="Mfa2"/>
    <property type="match status" value="1"/>
</dbReference>
<keyword evidence="4" id="KW-0472">Membrane</keyword>
<comment type="subcellular location">
    <subcellularLocation>
        <location evidence="1">Cell outer membrane</location>
    </subcellularLocation>
</comment>
<dbReference type="Proteomes" id="UP000824246">
    <property type="component" value="Unassembled WGS sequence"/>
</dbReference>
<dbReference type="GO" id="GO:0009279">
    <property type="term" value="C:cell outer membrane"/>
    <property type="evidence" value="ECO:0007669"/>
    <property type="project" value="UniProtKB-SubCell"/>
</dbReference>
<comment type="similarity">
    <text evidence="2">Belongs to the bacteroidetes fimbrillin superfamily. FimB/Mfa2 family.</text>
</comment>
<reference evidence="9" key="1">
    <citation type="journal article" date="2021" name="PeerJ">
        <title>Extensive microbial diversity within the chicken gut microbiome revealed by metagenomics and culture.</title>
        <authorList>
            <person name="Gilroy R."/>
            <person name="Ravi A."/>
            <person name="Getino M."/>
            <person name="Pursley I."/>
            <person name="Horton D.L."/>
            <person name="Alikhan N.F."/>
            <person name="Baker D."/>
            <person name="Gharbi K."/>
            <person name="Hall N."/>
            <person name="Watson M."/>
            <person name="Adriaenssens E.M."/>
            <person name="Foster-Nyarko E."/>
            <person name="Jarju S."/>
            <person name="Secka A."/>
            <person name="Antonio M."/>
            <person name="Oren A."/>
            <person name="Chaudhuri R.R."/>
            <person name="La Ragione R."/>
            <person name="Hildebrand F."/>
            <person name="Pallen M.J."/>
        </authorList>
    </citation>
    <scope>NUCLEOTIDE SEQUENCE</scope>
    <source>
        <strain evidence="9">ChiHjej12B11-16260</strain>
    </source>
</reference>
<organism evidence="9 10">
    <name type="scientific">Candidatus Barnesiella excrementipullorum</name>
    <dbReference type="NCBI Taxonomy" id="2838479"/>
    <lineage>
        <taxon>Bacteria</taxon>
        <taxon>Pseudomonadati</taxon>
        <taxon>Bacteroidota</taxon>
        <taxon>Bacteroidia</taxon>
        <taxon>Bacteroidales</taxon>
        <taxon>Barnesiellaceae</taxon>
        <taxon>Barnesiella</taxon>
    </lineage>
</organism>
<evidence type="ECO:0000256" key="6">
    <source>
        <dbReference type="ARBA" id="ARBA00023237"/>
    </source>
</evidence>
<protein>
    <submittedName>
        <fullName evidence="9">FimB/Mfa2 family fimbrial subunit</fullName>
    </submittedName>
</protein>